<dbReference type="Gene3D" id="3.20.20.80">
    <property type="entry name" value="Glycosidases"/>
    <property type="match status" value="1"/>
</dbReference>
<keyword evidence="4" id="KW-0119">Carbohydrate metabolism</keyword>
<dbReference type="InterPro" id="IPR017853">
    <property type="entry name" value="GH"/>
</dbReference>
<dbReference type="InterPro" id="IPR001547">
    <property type="entry name" value="Glyco_hydro_5"/>
</dbReference>
<evidence type="ECO:0000256" key="6">
    <source>
        <dbReference type="ARBA" id="ARBA00023326"/>
    </source>
</evidence>
<dbReference type="PANTHER" id="PTHR31297:SF41">
    <property type="entry name" value="ENDOGLUCANASE, PUTATIVE (AFU_ORTHOLOGUE AFUA_5G01830)-RELATED"/>
    <property type="match status" value="1"/>
</dbReference>
<dbReference type="InterPro" id="IPR050386">
    <property type="entry name" value="Glycosyl_hydrolase_5"/>
</dbReference>
<gene>
    <name evidence="10" type="ORF">E7Z59_08005</name>
</gene>
<sequence>MQQIINRNLYRAILIISFIGVNALAVIGISSVWGYLNSGSDRTAMLHTEINSRQLYLPEVTWDTTAYEGRPMEFQNLQEIEKDYLNSWYVKNLALQSNKSFGINDYYTDSARVHIYKLIDYNKAAGVRFNFTTIEHHPKLQFYSADGQMVVFNDNDVVEYSESLEHNKIQLRTSDTASYRVMMLLEDGFWRVRHLQKLQQTIKEKPMDSSLDPDNAENTQDTARELHNIKGINYYPKDSPWDMFGDEFNAAIIEKDLILIKNSGLNTIRIFIPYEDFGAEHVKKQKLEKLDTVLNLATKNQLKVMVTLFDFYGDYSILNWTLTHEHLRQIVSRFKDHPALLGWDVKNEPDLDFKSRGKEMVLNWLKTVIQQVKKADPKHPVTIGWAHPENAVLLQEELDLVSFHFYRDIEELKMAYDELKKKVNKPLMLGEFGRSSYRGFWNPFGYDQDDQAKYHKEMQEFLHNEGIAFLSWTLYDFKEVPAGVVGRLPWRKAKQKNFGFIDQRGKKKKSYSHIAQ</sequence>
<evidence type="ECO:0000256" key="5">
    <source>
        <dbReference type="ARBA" id="ARBA00023295"/>
    </source>
</evidence>
<dbReference type="InterPro" id="IPR018087">
    <property type="entry name" value="Glyco_hydro_5_CS"/>
</dbReference>
<dbReference type="Proteomes" id="UP000305939">
    <property type="component" value="Unassembled WGS sequence"/>
</dbReference>
<dbReference type="GO" id="GO:0008422">
    <property type="term" value="F:beta-glucosidase activity"/>
    <property type="evidence" value="ECO:0007669"/>
    <property type="project" value="TreeGrafter"/>
</dbReference>
<organism evidence="10 11">
    <name type="scientific">Robertkochia marina</name>
    <dbReference type="NCBI Taxonomy" id="1227945"/>
    <lineage>
        <taxon>Bacteria</taxon>
        <taxon>Pseudomonadati</taxon>
        <taxon>Bacteroidota</taxon>
        <taxon>Flavobacteriia</taxon>
        <taxon>Flavobacteriales</taxon>
        <taxon>Flavobacteriaceae</taxon>
        <taxon>Robertkochia</taxon>
    </lineage>
</organism>
<feature type="domain" description="Glycoside hydrolase family 5" evidence="9">
    <location>
        <begin position="253"/>
        <end position="476"/>
    </location>
</feature>
<evidence type="ECO:0000256" key="1">
    <source>
        <dbReference type="ARBA" id="ARBA00005641"/>
    </source>
</evidence>
<evidence type="ECO:0000256" key="7">
    <source>
        <dbReference type="RuleBase" id="RU361153"/>
    </source>
</evidence>
<feature type="transmembrane region" description="Helical" evidence="8">
    <location>
        <begin position="12"/>
        <end position="36"/>
    </location>
</feature>
<dbReference type="GO" id="GO:0009986">
    <property type="term" value="C:cell surface"/>
    <property type="evidence" value="ECO:0007669"/>
    <property type="project" value="TreeGrafter"/>
</dbReference>
<keyword evidence="5 7" id="KW-0326">Glycosidase</keyword>
<evidence type="ECO:0000256" key="3">
    <source>
        <dbReference type="ARBA" id="ARBA00023001"/>
    </source>
</evidence>
<protein>
    <submittedName>
        <fullName evidence="10">Glycosyl hydrolase family 5</fullName>
    </submittedName>
</protein>
<dbReference type="AlphaFoldDB" id="A0A4S3M297"/>
<dbReference type="RefSeq" id="WP_136335800.1">
    <property type="nucleotide sequence ID" value="NZ_QXMP01000005.1"/>
</dbReference>
<comment type="similarity">
    <text evidence="1 7">Belongs to the glycosyl hydrolase 5 (cellulase A) family.</text>
</comment>
<dbReference type="OrthoDB" id="9774262at2"/>
<keyword evidence="8" id="KW-1133">Transmembrane helix</keyword>
<name>A0A4S3M297_9FLAO</name>
<evidence type="ECO:0000256" key="8">
    <source>
        <dbReference type="SAM" id="Phobius"/>
    </source>
</evidence>
<dbReference type="GO" id="GO:0030245">
    <property type="term" value="P:cellulose catabolic process"/>
    <property type="evidence" value="ECO:0007669"/>
    <property type="project" value="UniProtKB-KW"/>
</dbReference>
<dbReference type="EMBL" id="SSMC01000002">
    <property type="protein sequence ID" value="THD67595.1"/>
    <property type="molecule type" value="Genomic_DNA"/>
</dbReference>
<dbReference type="GO" id="GO:0005576">
    <property type="term" value="C:extracellular region"/>
    <property type="evidence" value="ECO:0007669"/>
    <property type="project" value="TreeGrafter"/>
</dbReference>
<accession>A0A4S3M297</accession>
<keyword evidence="6" id="KW-0624">Polysaccharide degradation</keyword>
<dbReference type="PROSITE" id="PS00659">
    <property type="entry name" value="GLYCOSYL_HYDROL_F5"/>
    <property type="match status" value="1"/>
</dbReference>
<evidence type="ECO:0000256" key="2">
    <source>
        <dbReference type="ARBA" id="ARBA00022801"/>
    </source>
</evidence>
<keyword evidence="3" id="KW-0136">Cellulose degradation</keyword>
<keyword evidence="8" id="KW-0472">Membrane</keyword>
<keyword evidence="2 7" id="KW-0378">Hydrolase</keyword>
<evidence type="ECO:0000313" key="10">
    <source>
        <dbReference type="EMBL" id="THD67595.1"/>
    </source>
</evidence>
<reference evidence="10 11" key="1">
    <citation type="submission" date="2019-04" db="EMBL/GenBank/DDBJ databases">
        <title>Draft genome sequence of Robertkochia marina CC-AMO-30D.</title>
        <authorList>
            <person name="Hameed A."/>
            <person name="Lin S.-Y."/>
            <person name="Shahina M."/>
            <person name="Lai W.-A."/>
            <person name="Young C.-C."/>
        </authorList>
    </citation>
    <scope>NUCLEOTIDE SEQUENCE [LARGE SCALE GENOMIC DNA]</scope>
    <source>
        <strain evidence="10 11">CC-AMO-30D</strain>
    </source>
</reference>
<proteinExistence type="inferred from homology"/>
<dbReference type="Pfam" id="PF00150">
    <property type="entry name" value="Cellulase"/>
    <property type="match status" value="1"/>
</dbReference>
<dbReference type="SUPFAM" id="SSF51445">
    <property type="entry name" value="(Trans)glycosidases"/>
    <property type="match status" value="1"/>
</dbReference>
<evidence type="ECO:0000259" key="9">
    <source>
        <dbReference type="Pfam" id="PF00150"/>
    </source>
</evidence>
<evidence type="ECO:0000256" key="4">
    <source>
        <dbReference type="ARBA" id="ARBA00023277"/>
    </source>
</evidence>
<comment type="caution">
    <text evidence="10">The sequence shown here is derived from an EMBL/GenBank/DDBJ whole genome shotgun (WGS) entry which is preliminary data.</text>
</comment>
<keyword evidence="11" id="KW-1185">Reference proteome</keyword>
<keyword evidence="8" id="KW-0812">Transmembrane</keyword>
<evidence type="ECO:0000313" key="11">
    <source>
        <dbReference type="Proteomes" id="UP000305939"/>
    </source>
</evidence>
<dbReference type="PANTHER" id="PTHR31297">
    <property type="entry name" value="GLUCAN ENDO-1,6-BETA-GLUCOSIDASE B"/>
    <property type="match status" value="1"/>
</dbReference>